<feature type="domain" description="N-acetyltransferase" evidence="5">
    <location>
        <begin position="726"/>
        <end position="876"/>
    </location>
</feature>
<dbReference type="SMART" id="SM00881">
    <property type="entry name" value="CoA_binding"/>
    <property type="match status" value="1"/>
</dbReference>
<dbReference type="Pfam" id="PF13380">
    <property type="entry name" value="CoA_binding_2"/>
    <property type="match status" value="1"/>
</dbReference>
<dbReference type="PROSITE" id="PS51186">
    <property type="entry name" value="GNAT"/>
    <property type="match status" value="1"/>
</dbReference>
<evidence type="ECO:0000313" key="6">
    <source>
        <dbReference type="EMBL" id="GAM01378.1"/>
    </source>
</evidence>
<dbReference type="GO" id="GO:0043758">
    <property type="term" value="F:acetate-CoA ligase (ADP-forming) activity"/>
    <property type="evidence" value="ECO:0007669"/>
    <property type="project" value="InterPro"/>
</dbReference>
<dbReference type="Gene3D" id="3.30.470.20">
    <property type="entry name" value="ATP-grasp fold, B domain"/>
    <property type="match status" value="1"/>
</dbReference>
<dbReference type="InterPro" id="IPR003781">
    <property type="entry name" value="CoA-bd"/>
</dbReference>
<dbReference type="SUPFAM" id="SSF55729">
    <property type="entry name" value="Acyl-CoA N-acyltransferases (Nat)"/>
    <property type="match status" value="1"/>
</dbReference>
<dbReference type="InterPro" id="IPR032875">
    <property type="entry name" value="Succ_CoA_lig_flav_dom"/>
</dbReference>
<evidence type="ECO:0000256" key="2">
    <source>
        <dbReference type="ARBA" id="ARBA00022598"/>
    </source>
</evidence>
<dbReference type="InterPro" id="IPR043938">
    <property type="entry name" value="Ligase_CoA_dom"/>
</dbReference>
<dbReference type="Gene3D" id="3.30.1490.20">
    <property type="entry name" value="ATP-grasp fold, A domain"/>
    <property type="match status" value="1"/>
</dbReference>
<dbReference type="PANTHER" id="PTHR43334">
    <property type="entry name" value="ACETATE--COA LIGASE [ADP-FORMING]"/>
    <property type="match status" value="1"/>
</dbReference>
<dbReference type="InterPro" id="IPR013815">
    <property type="entry name" value="ATP_grasp_subdomain_1"/>
</dbReference>
<dbReference type="EMBL" id="BBPI01000060">
    <property type="protein sequence ID" value="GAM01378.1"/>
    <property type="molecule type" value="Genomic_DNA"/>
</dbReference>
<keyword evidence="2" id="KW-0436">Ligase</keyword>
<dbReference type="InterPro" id="IPR000182">
    <property type="entry name" value="GNAT_dom"/>
</dbReference>
<evidence type="ECO:0000256" key="1">
    <source>
        <dbReference type="ARBA" id="ARBA00022532"/>
    </source>
</evidence>
<dbReference type="Pfam" id="PF00583">
    <property type="entry name" value="Acetyltransf_1"/>
    <property type="match status" value="1"/>
</dbReference>
<evidence type="ECO:0000256" key="4">
    <source>
        <dbReference type="ARBA" id="ARBA00022840"/>
    </source>
</evidence>
<name>A0A0A1W7V3_9SPHN</name>
<dbReference type="OrthoDB" id="9807426at2"/>
<keyword evidence="7" id="KW-1185">Reference proteome</keyword>
<dbReference type="AlphaFoldDB" id="A0A0A1W7V3"/>
<dbReference type="InterPro" id="IPR016102">
    <property type="entry name" value="Succinyl-CoA_synth-like"/>
</dbReference>
<dbReference type="InterPro" id="IPR016181">
    <property type="entry name" value="Acyl_CoA_acyltransferase"/>
</dbReference>
<dbReference type="Pfam" id="PF13607">
    <property type="entry name" value="Succ_CoA_lig"/>
    <property type="match status" value="1"/>
</dbReference>
<accession>A0A0A1W7V3</accession>
<dbReference type="eggNOG" id="COG1042">
    <property type="taxonomic scope" value="Bacteria"/>
</dbReference>
<dbReference type="SUPFAM" id="SSF56059">
    <property type="entry name" value="Glutathione synthetase ATP-binding domain-like"/>
    <property type="match status" value="1"/>
</dbReference>
<dbReference type="CDD" id="cd04301">
    <property type="entry name" value="NAT_SF"/>
    <property type="match status" value="1"/>
</dbReference>
<dbReference type="Proteomes" id="UP000032305">
    <property type="component" value="Unassembled WGS sequence"/>
</dbReference>
<keyword evidence="4" id="KW-0067">ATP-binding</keyword>
<dbReference type="GO" id="GO:0016747">
    <property type="term" value="F:acyltransferase activity, transferring groups other than amino-acyl groups"/>
    <property type="evidence" value="ECO:0007669"/>
    <property type="project" value="InterPro"/>
</dbReference>
<gene>
    <name evidence="6" type="ORF">SP5_060_00840</name>
</gene>
<dbReference type="InterPro" id="IPR036291">
    <property type="entry name" value="NAD(P)-bd_dom_sf"/>
</dbReference>
<dbReference type="RefSeq" id="WP_042488048.1">
    <property type="nucleotide sequence ID" value="NZ_BBPI01000060.1"/>
</dbReference>
<dbReference type="GO" id="GO:0005524">
    <property type="term" value="F:ATP binding"/>
    <property type="evidence" value="ECO:0007669"/>
    <property type="project" value="UniProtKB-KW"/>
</dbReference>
<keyword evidence="3" id="KW-0547">Nucleotide-binding</keyword>
<comment type="caution">
    <text evidence="6">The sequence shown here is derived from an EMBL/GenBank/DDBJ whole genome shotgun (WGS) entry which is preliminary data.</text>
</comment>
<sequence>MAASTLRPFLRPSSIAVIGGSQRIGSVGRALLDNILAAGFPGQVVAVNPHPVGISGVTWVQGIAALTSPPDLAIIACPAHGVVEAVGALGRLGTRAAVIVSGGLTDATMRVELLAAARAHGMRLIGPNSIGLLSPPARLDAYFAYGTAKPGRLAFLSQSGALVAAMLDAASARGFGFSGVVSMGDMVDVDLADLIDLYVADPTTDAILIHVEGITSAARFLSAARAATLIKPVIVLKAGRVPGASQAAFSHTGAITGSAEVHSSAFRRSGIVEVGTMADLLDAAQVLGRYHAMGGDRIAVVTNGGGAGVLAADALAATGLSLATLSSETVARLGSGLMSGAHFNPVDIGGDARSPRIAFAVAAVLADPGVDALIVAHCPTAVERAEVMAQAVVRAAQGATRPVIACWLGPADAAAARPVFGEAGIPLFETVEDAVRACGHLHRAAAGRAAALRASPRLFIPDRDRAAAQKIIAAARAEQRTRLHGYEARAILTAYGIPVVAAHRALTPDAVEQACDGLIPPYVVKIDSPDLPHKSDVGGVARHLPCAAAARDAALAMAARIARERPEAHLIGFDVEPMETEPNGIELLVGVADDPVFGPVLAVGAGGAAVQVLDDHAVELPPLDDQLARDMIARTRVSALLAGYRDVPPACIDGVVAVLEAVSTMVADLPDLAELDINPLLVGAKRVIALDVRMRITAMPARGRMAIRPMPVEWAADVITLDGTALHVRPVRADDEALLADLFHHVSPEDLRFRFLTGLREVGRDRLVAMTQLDYARAMHFLAFVDSRLVASAMIVGDADRAHAEVALSVDAGFKGRGISWTLMQHVLAYARAEGYQTIESIESQGNRAALSLEKEMGFATVSSSGGEEVVRRSLDA</sequence>
<dbReference type="SUPFAM" id="SSF51735">
    <property type="entry name" value="NAD(P)-binding Rossmann-fold domains"/>
    <property type="match status" value="1"/>
</dbReference>
<dbReference type="Gene3D" id="3.40.50.261">
    <property type="entry name" value="Succinyl-CoA synthetase domains"/>
    <property type="match status" value="2"/>
</dbReference>
<dbReference type="Gene3D" id="3.40.630.30">
    <property type="match status" value="1"/>
</dbReference>
<dbReference type="Pfam" id="PF13549">
    <property type="entry name" value="ATP-grasp_5"/>
    <property type="match status" value="1"/>
</dbReference>
<reference evidence="6 7" key="1">
    <citation type="submission" date="2014-11" db="EMBL/GenBank/DDBJ databases">
        <title>Whole genome shotgun sequence of Sphingomonas parapaucimobilis NBRC 15100.</title>
        <authorList>
            <person name="Katano-Makiyama Y."/>
            <person name="Hosoyama A."/>
            <person name="Hashimoto M."/>
            <person name="Hosoyama Y."/>
            <person name="Noguchi M."/>
            <person name="Numata M."/>
            <person name="Tsuchikane K."/>
            <person name="Hirakata S."/>
            <person name="Uohara A."/>
            <person name="Shimodaira J."/>
            <person name="Ohji S."/>
            <person name="Ichikawa N."/>
            <person name="Kimura A."/>
            <person name="Yamazoe A."/>
            <person name="Fujita N."/>
        </authorList>
    </citation>
    <scope>NUCLEOTIDE SEQUENCE [LARGE SCALE GENOMIC DNA]</scope>
    <source>
        <strain evidence="6 7">NBRC 15100</strain>
    </source>
</reference>
<evidence type="ECO:0000313" key="7">
    <source>
        <dbReference type="Proteomes" id="UP000032305"/>
    </source>
</evidence>
<dbReference type="GO" id="GO:0006099">
    <property type="term" value="P:tricarboxylic acid cycle"/>
    <property type="evidence" value="ECO:0007669"/>
    <property type="project" value="UniProtKB-KW"/>
</dbReference>
<dbReference type="Pfam" id="PF19045">
    <property type="entry name" value="Ligase_CoA_2"/>
    <property type="match status" value="1"/>
</dbReference>
<evidence type="ECO:0000256" key="3">
    <source>
        <dbReference type="ARBA" id="ARBA00022741"/>
    </source>
</evidence>
<dbReference type="InterPro" id="IPR051538">
    <property type="entry name" value="Acyl-CoA_Synth/Transferase"/>
</dbReference>
<evidence type="ECO:0000259" key="5">
    <source>
        <dbReference type="PROSITE" id="PS51186"/>
    </source>
</evidence>
<dbReference type="PANTHER" id="PTHR43334:SF1">
    <property type="entry name" value="3-HYDROXYPROPIONATE--COA LIGASE [ADP-FORMING]"/>
    <property type="match status" value="1"/>
</dbReference>
<keyword evidence="1" id="KW-0816">Tricarboxylic acid cycle</keyword>
<organism evidence="6 7">
    <name type="scientific">Sphingomonas parapaucimobilis NBRC 15100</name>
    <dbReference type="NCBI Taxonomy" id="1219049"/>
    <lineage>
        <taxon>Bacteria</taxon>
        <taxon>Pseudomonadati</taxon>
        <taxon>Pseudomonadota</taxon>
        <taxon>Alphaproteobacteria</taxon>
        <taxon>Sphingomonadales</taxon>
        <taxon>Sphingomonadaceae</taxon>
        <taxon>Sphingomonas</taxon>
    </lineage>
</organism>
<dbReference type="Gene3D" id="3.40.50.720">
    <property type="entry name" value="NAD(P)-binding Rossmann-like Domain"/>
    <property type="match status" value="1"/>
</dbReference>
<proteinExistence type="predicted"/>
<protein>
    <submittedName>
        <fullName evidence="6">Putative CoA-binding protein</fullName>
    </submittedName>
</protein>
<dbReference type="SUPFAM" id="SSF52210">
    <property type="entry name" value="Succinyl-CoA synthetase domains"/>
    <property type="match status" value="2"/>
</dbReference>